<keyword evidence="2" id="KW-0812">Transmembrane</keyword>
<dbReference type="InterPro" id="IPR015919">
    <property type="entry name" value="Cadherin-like_sf"/>
</dbReference>
<reference evidence="11 12" key="1">
    <citation type="submission" date="2019-09" db="EMBL/GenBank/DDBJ databases">
        <title>Bird 10,000 Genomes (B10K) Project - Family phase.</title>
        <authorList>
            <person name="Zhang G."/>
        </authorList>
    </citation>
    <scope>NUCLEOTIDE SEQUENCE [LARGE SCALE GENOMIC DNA]</scope>
    <source>
        <strain evidence="11">B10K-DU-003-06</strain>
    </source>
</reference>
<comment type="subcellular location">
    <subcellularLocation>
        <location evidence="1">Membrane</location>
        <topology evidence="1">Single-pass membrane protein</topology>
    </subcellularLocation>
</comment>
<keyword evidence="5" id="KW-0130">Cell adhesion</keyword>
<dbReference type="FunFam" id="2.60.40.60:FF:000002">
    <property type="entry name" value="Protocadherin alpha 2"/>
    <property type="match status" value="1"/>
</dbReference>
<evidence type="ECO:0000256" key="4">
    <source>
        <dbReference type="ARBA" id="ARBA00022837"/>
    </source>
</evidence>
<dbReference type="GO" id="GO:0005509">
    <property type="term" value="F:calcium ion binding"/>
    <property type="evidence" value="ECO:0007669"/>
    <property type="project" value="UniProtKB-UniRule"/>
</dbReference>
<keyword evidence="3" id="KW-0677">Repeat</keyword>
<feature type="non-terminal residue" evidence="11">
    <location>
        <position position="69"/>
    </location>
</feature>
<evidence type="ECO:0000256" key="8">
    <source>
        <dbReference type="ARBA" id="ARBA00023180"/>
    </source>
</evidence>
<dbReference type="PANTHER" id="PTHR24028:SF133">
    <property type="entry name" value="PROTOCADHERIN ALPHA-4"/>
    <property type="match status" value="1"/>
</dbReference>
<dbReference type="CDD" id="cd11304">
    <property type="entry name" value="Cadherin_repeat"/>
    <property type="match status" value="1"/>
</dbReference>
<dbReference type="SUPFAM" id="SSF49313">
    <property type="entry name" value="Cadherin-like"/>
    <property type="match status" value="1"/>
</dbReference>
<sequence>VKYEIDTVVPPSASDAFSIDSKTGEIILRGSLDFETLTLYDVHVKATDKGTPPLSGHCKVVVEVVDVND</sequence>
<evidence type="ECO:0000256" key="7">
    <source>
        <dbReference type="ARBA" id="ARBA00023136"/>
    </source>
</evidence>
<keyword evidence="6" id="KW-1133">Transmembrane helix</keyword>
<evidence type="ECO:0000259" key="10">
    <source>
        <dbReference type="PROSITE" id="PS50268"/>
    </source>
</evidence>
<keyword evidence="8" id="KW-0325">Glycoprotein</keyword>
<dbReference type="Proteomes" id="UP000529852">
    <property type="component" value="Unassembled WGS sequence"/>
</dbReference>
<dbReference type="SMART" id="SM00112">
    <property type="entry name" value="CA"/>
    <property type="match status" value="1"/>
</dbReference>
<organism evidence="11 12">
    <name type="scientific">Furnarius figulus</name>
    <dbReference type="NCBI Taxonomy" id="463165"/>
    <lineage>
        <taxon>Eukaryota</taxon>
        <taxon>Metazoa</taxon>
        <taxon>Chordata</taxon>
        <taxon>Craniata</taxon>
        <taxon>Vertebrata</taxon>
        <taxon>Euteleostomi</taxon>
        <taxon>Archelosauria</taxon>
        <taxon>Archosauria</taxon>
        <taxon>Dinosauria</taxon>
        <taxon>Saurischia</taxon>
        <taxon>Theropoda</taxon>
        <taxon>Coelurosauria</taxon>
        <taxon>Aves</taxon>
        <taxon>Neognathae</taxon>
        <taxon>Neoaves</taxon>
        <taxon>Telluraves</taxon>
        <taxon>Australaves</taxon>
        <taxon>Passeriformes</taxon>
        <taxon>Furnariidae</taxon>
        <taxon>Furnarius</taxon>
    </lineage>
</organism>
<evidence type="ECO:0000256" key="6">
    <source>
        <dbReference type="ARBA" id="ARBA00022989"/>
    </source>
</evidence>
<evidence type="ECO:0000256" key="9">
    <source>
        <dbReference type="PROSITE-ProRule" id="PRU00043"/>
    </source>
</evidence>
<dbReference type="EMBL" id="VYZD01002293">
    <property type="protein sequence ID" value="NWR95115.1"/>
    <property type="molecule type" value="Genomic_DNA"/>
</dbReference>
<comment type="caution">
    <text evidence="11">The sequence shown here is derived from an EMBL/GenBank/DDBJ whole genome shotgun (WGS) entry which is preliminary data.</text>
</comment>
<evidence type="ECO:0000256" key="1">
    <source>
        <dbReference type="ARBA" id="ARBA00004167"/>
    </source>
</evidence>
<dbReference type="GO" id="GO:0005886">
    <property type="term" value="C:plasma membrane"/>
    <property type="evidence" value="ECO:0007669"/>
    <property type="project" value="TreeGrafter"/>
</dbReference>
<accession>A0A7K5BGI2</accession>
<dbReference type="InterPro" id="IPR050174">
    <property type="entry name" value="Protocadherin/Cadherin-CA"/>
</dbReference>
<dbReference type="AlphaFoldDB" id="A0A7K5BGI2"/>
<feature type="non-terminal residue" evidence="11">
    <location>
        <position position="1"/>
    </location>
</feature>
<dbReference type="GO" id="GO:0007156">
    <property type="term" value="P:homophilic cell adhesion via plasma membrane adhesion molecules"/>
    <property type="evidence" value="ECO:0007669"/>
    <property type="project" value="InterPro"/>
</dbReference>
<keyword evidence="7" id="KW-0472">Membrane</keyword>
<evidence type="ECO:0000313" key="12">
    <source>
        <dbReference type="Proteomes" id="UP000529852"/>
    </source>
</evidence>
<dbReference type="PRINTS" id="PR00205">
    <property type="entry name" value="CADHERIN"/>
</dbReference>
<name>A0A7K5BGI2_9FURN</name>
<evidence type="ECO:0000256" key="5">
    <source>
        <dbReference type="ARBA" id="ARBA00022889"/>
    </source>
</evidence>
<dbReference type="Pfam" id="PF00028">
    <property type="entry name" value="Cadherin"/>
    <property type="match status" value="1"/>
</dbReference>
<protein>
    <submittedName>
        <fullName evidence="11">PCDA6 protein</fullName>
    </submittedName>
</protein>
<evidence type="ECO:0000256" key="3">
    <source>
        <dbReference type="ARBA" id="ARBA00022737"/>
    </source>
</evidence>
<dbReference type="Gene3D" id="2.60.40.60">
    <property type="entry name" value="Cadherins"/>
    <property type="match status" value="1"/>
</dbReference>
<feature type="domain" description="Cadherin" evidence="10">
    <location>
        <begin position="1"/>
        <end position="69"/>
    </location>
</feature>
<keyword evidence="4 9" id="KW-0106">Calcium</keyword>
<dbReference type="PROSITE" id="PS50268">
    <property type="entry name" value="CADHERIN_2"/>
    <property type="match status" value="1"/>
</dbReference>
<proteinExistence type="predicted"/>
<keyword evidence="12" id="KW-1185">Reference proteome</keyword>
<evidence type="ECO:0000256" key="2">
    <source>
        <dbReference type="ARBA" id="ARBA00022692"/>
    </source>
</evidence>
<gene>
    <name evidence="11" type="primary">Pcdha6</name>
    <name evidence="11" type="ORF">FURFIG_R15365</name>
</gene>
<evidence type="ECO:0000313" key="11">
    <source>
        <dbReference type="EMBL" id="NWR95115.1"/>
    </source>
</evidence>
<dbReference type="PANTHER" id="PTHR24028">
    <property type="entry name" value="CADHERIN-87A"/>
    <property type="match status" value="1"/>
</dbReference>
<dbReference type="InterPro" id="IPR002126">
    <property type="entry name" value="Cadherin-like_dom"/>
</dbReference>